<evidence type="ECO:0000259" key="9">
    <source>
        <dbReference type="PROSITE" id="PS50893"/>
    </source>
</evidence>
<keyword evidence="5 10" id="KW-0067">ATP-binding</keyword>
<keyword evidence="4" id="KW-0547">Nucleotide-binding</keyword>
<keyword evidence="11" id="KW-1185">Reference proteome</keyword>
<dbReference type="InterPro" id="IPR003439">
    <property type="entry name" value="ABC_transporter-like_ATP-bd"/>
</dbReference>
<evidence type="ECO:0000256" key="8">
    <source>
        <dbReference type="SAM" id="Phobius"/>
    </source>
</evidence>
<comment type="caution">
    <text evidence="10">The sequence shown here is derived from an EMBL/GenBank/DDBJ whole genome shotgun (WGS) entry which is preliminary data.</text>
</comment>
<sequence length="694" mass="78598">MNVHFRKFLHFFFGDFPILEGVFHLKLESSCALMEFSWQGIDIEVPNNNKRYRQSRIRLVSDANGSATKGMLAVMGPSGSGKTTLMNAFVGRIPSGSKTTGRILLNGSERSDANEWLSSIGYVDQDDTIFEDLTALETVEFAAKFRLKDRTLDITQKTETLFKKLNLMHVMKNKMKSLSGGERKRVMIAVELVTDPKIIFLDEPTSGLDNNTGLKMINILKELSQEGRVIVFTIHQPDDLTTESFDNILLLSQGRSVYMGPFNECESYLKEGGFVKGEKETFSNFAMRVLDVEPGVYYESVENSTLDKLVQDVKKKYQSESFIKNPRTTNEGFTNFSVNLEHAFLVYKRKFKLRFFVLRNLLTHFGALLIQGAVVYIIKATTKENFTVDDLNNPTNFFIVFTKSLLEKFLNIDVSQLNQNQICDTVNNLKNAIIRFSFTLFLFAFPVAAISLSSVFSFYPELTQIKREIGVNTYSTTSYLLGTVLYELTNSLFTLIVNFLIFLFVLDAEFNIIDYVPFLILFFISMCNFLLVGSICSGPKLSNALGMVMLVFSAFPLSMIIQLLKAGGSIDVDSKWPILLNLFPSFPASVLTHHFAQRRLFVSISNEIKKYDPSFKNLNDQPEIIDDLLQSTGAEFLLIVFNPKTLRKSMTGFDMSPYFAIIPIILGILTLLTISTYILGKRLSPSLRMRLNSQ</sequence>
<evidence type="ECO:0000256" key="3">
    <source>
        <dbReference type="ARBA" id="ARBA00022692"/>
    </source>
</evidence>
<evidence type="ECO:0000313" key="10">
    <source>
        <dbReference type="EMBL" id="KRH94057.1"/>
    </source>
</evidence>
<feature type="transmembrane region" description="Helical" evidence="8">
    <location>
        <begin position="544"/>
        <end position="564"/>
    </location>
</feature>
<feature type="domain" description="ABC transporter" evidence="9">
    <location>
        <begin position="43"/>
        <end position="278"/>
    </location>
</feature>
<feature type="transmembrane region" description="Helical" evidence="8">
    <location>
        <begin position="658"/>
        <end position="680"/>
    </location>
</feature>
<accession>A0A0R0LXL4</accession>
<keyword evidence="3 8" id="KW-0812">Transmembrane</keyword>
<dbReference type="VEuPathDB" id="MicrosporidiaDB:M153_4020004482"/>
<dbReference type="PANTHER" id="PTHR48041">
    <property type="entry name" value="ABC TRANSPORTER G FAMILY MEMBER 28"/>
    <property type="match status" value="1"/>
</dbReference>
<evidence type="ECO:0000256" key="2">
    <source>
        <dbReference type="ARBA" id="ARBA00022448"/>
    </source>
</evidence>
<dbReference type="Proteomes" id="UP000051530">
    <property type="component" value="Unassembled WGS sequence"/>
</dbReference>
<gene>
    <name evidence="10" type="ORF">M153_4020004482</name>
</gene>
<evidence type="ECO:0000256" key="4">
    <source>
        <dbReference type="ARBA" id="ARBA00022741"/>
    </source>
</evidence>
<dbReference type="InterPro" id="IPR003593">
    <property type="entry name" value="AAA+_ATPase"/>
</dbReference>
<evidence type="ECO:0000256" key="1">
    <source>
        <dbReference type="ARBA" id="ARBA00004141"/>
    </source>
</evidence>
<evidence type="ECO:0000256" key="5">
    <source>
        <dbReference type="ARBA" id="ARBA00022840"/>
    </source>
</evidence>
<dbReference type="SUPFAM" id="SSF52540">
    <property type="entry name" value="P-loop containing nucleoside triphosphate hydrolases"/>
    <property type="match status" value="1"/>
</dbReference>
<dbReference type="SMART" id="SM00382">
    <property type="entry name" value="AAA"/>
    <property type="match status" value="1"/>
</dbReference>
<dbReference type="InterPro" id="IPR050352">
    <property type="entry name" value="ABCG_transporters"/>
</dbReference>
<dbReference type="GO" id="GO:0016020">
    <property type="term" value="C:membrane"/>
    <property type="evidence" value="ECO:0007669"/>
    <property type="project" value="UniProtKB-SubCell"/>
</dbReference>
<name>A0A0R0LXL4_9MICR</name>
<feature type="transmembrane region" description="Helical" evidence="8">
    <location>
        <begin position="479"/>
        <end position="506"/>
    </location>
</feature>
<keyword evidence="6 8" id="KW-1133">Transmembrane helix</keyword>
<evidence type="ECO:0000256" key="7">
    <source>
        <dbReference type="ARBA" id="ARBA00023136"/>
    </source>
</evidence>
<dbReference type="PROSITE" id="PS00211">
    <property type="entry name" value="ABC_TRANSPORTER_1"/>
    <property type="match status" value="1"/>
</dbReference>
<protein>
    <submittedName>
        <fullName evidence="10">ATP-binding Cassette (ABC) Superfamily</fullName>
    </submittedName>
</protein>
<feature type="transmembrane region" description="Helical" evidence="8">
    <location>
        <begin position="436"/>
        <end position="459"/>
    </location>
</feature>
<dbReference type="PROSITE" id="PS50893">
    <property type="entry name" value="ABC_TRANSPORTER_2"/>
    <property type="match status" value="1"/>
</dbReference>
<evidence type="ECO:0000313" key="11">
    <source>
        <dbReference type="Proteomes" id="UP000051530"/>
    </source>
</evidence>
<feature type="transmembrane region" description="Helical" evidence="8">
    <location>
        <begin position="512"/>
        <end position="532"/>
    </location>
</feature>
<dbReference type="GO" id="GO:0042626">
    <property type="term" value="F:ATPase-coupled transmembrane transporter activity"/>
    <property type="evidence" value="ECO:0007669"/>
    <property type="project" value="TreeGrafter"/>
</dbReference>
<dbReference type="Gene3D" id="3.40.50.300">
    <property type="entry name" value="P-loop containing nucleotide triphosphate hydrolases"/>
    <property type="match status" value="1"/>
</dbReference>
<dbReference type="GO" id="GO:0016887">
    <property type="term" value="F:ATP hydrolysis activity"/>
    <property type="evidence" value="ECO:0007669"/>
    <property type="project" value="InterPro"/>
</dbReference>
<dbReference type="InterPro" id="IPR027417">
    <property type="entry name" value="P-loop_NTPase"/>
</dbReference>
<dbReference type="Pfam" id="PF00005">
    <property type="entry name" value="ABC_tran"/>
    <property type="match status" value="1"/>
</dbReference>
<proteinExistence type="predicted"/>
<keyword evidence="7 8" id="KW-0472">Membrane</keyword>
<organism evidence="10 11">
    <name type="scientific">Pseudoloma neurophilia</name>
    <dbReference type="NCBI Taxonomy" id="146866"/>
    <lineage>
        <taxon>Eukaryota</taxon>
        <taxon>Fungi</taxon>
        <taxon>Fungi incertae sedis</taxon>
        <taxon>Microsporidia</taxon>
        <taxon>Pseudoloma</taxon>
    </lineage>
</organism>
<keyword evidence="2" id="KW-0813">Transport</keyword>
<dbReference type="OrthoDB" id="2141921at2759"/>
<dbReference type="PANTHER" id="PTHR48041:SF139">
    <property type="entry name" value="PROTEIN SCARLET"/>
    <property type="match status" value="1"/>
</dbReference>
<dbReference type="AlphaFoldDB" id="A0A0R0LXL4"/>
<comment type="subcellular location">
    <subcellularLocation>
        <location evidence="1">Membrane</location>
        <topology evidence="1">Multi-pass membrane protein</topology>
    </subcellularLocation>
</comment>
<dbReference type="InterPro" id="IPR017871">
    <property type="entry name" value="ABC_transporter-like_CS"/>
</dbReference>
<reference evidence="10 11" key="1">
    <citation type="submission" date="2015-07" db="EMBL/GenBank/DDBJ databases">
        <title>The genome of Pseudoloma neurophilia, a relevant intracellular parasite of the zebrafish.</title>
        <authorList>
            <person name="Ndikumana S."/>
            <person name="Pelin A."/>
            <person name="Sanders J."/>
            <person name="Corradi N."/>
        </authorList>
    </citation>
    <scope>NUCLEOTIDE SEQUENCE [LARGE SCALE GENOMIC DNA]</scope>
    <source>
        <strain evidence="10 11">MK1</strain>
    </source>
</reference>
<feature type="transmembrane region" description="Helical" evidence="8">
    <location>
        <begin position="357"/>
        <end position="378"/>
    </location>
</feature>
<dbReference type="EMBL" id="LGUB01000145">
    <property type="protein sequence ID" value="KRH94057.1"/>
    <property type="molecule type" value="Genomic_DNA"/>
</dbReference>
<dbReference type="GO" id="GO:0005524">
    <property type="term" value="F:ATP binding"/>
    <property type="evidence" value="ECO:0007669"/>
    <property type="project" value="UniProtKB-KW"/>
</dbReference>
<evidence type="ECO:0000256" key="6">
    <source>
        <dbReference type="ARBA" id="ARBA00022989"/>
    </source>
</evidence>